<feature type="compositionally biased region" description="Low complexity" evidence="1">
    <location>
        <begin position="553"/>
        <end position="573"/>
    </location>
</feature>
<keyword evidence="3" id="KW-1185">Reference proteome</keyword>
<dbReference type="Proteomes" id="UP001530377">
    <property type="component" value="Unassembled WGS sequence"/>
</dbReference>
<feature type="region of interest" description="Disordered" evidence="1">
    <location>
        <begin position="9"/>
        <end position="52"/>
    </location>
</feature>
<dbReference type="AlphaFoldDB" id="A0ABD3REU3"/>
<feature type="region of interest" description="Disordered" evidence="1">
    <location>
        <begin position="547"/>
        <end position="574"/>
    </location>
</feature>
<evidence type="ECO:0000313" key="2">
    <source>
        <dbReference type="EMBL" id="KAL3808886.1"/>
    </source>
</evidence>
<feature type="region of interest" description="Disordered" evidence="1">
    <location>
        <begin position="739"/>
        <end position="758"/>
    </location>
</feature>
<protein>
    <submittedName>
        <fullName evidence="2">Uncharacterized protein</fullName>
    </submittedName>
</protein>
<accession>A0ABD3REU3</accession>
<name>A0ABD3REU3_9STRA</name>
<reference evidence="2 3" key="1">
    <citation type="submission" date="2024-10" db="EMBL/GenBank/DDBJ databases">
        <title>Updated reference genomes for cyclostephanoid diatoms.</title>
        <authorList>
            <person name="Roberts W.R."/>
            <person name="Alverson A.J."/>
        </authorList>
    </citation>
    <scope>NUCLEOTIDE SEQUENCE [LARGE SCALE GENOMIC DNA]</scope>
    <source>
        <strain evidence="2 3">AJA228-03</strain>
    </source>
</reference>
<gene>
    <name evidence="2" type="ORF">ACHAXA_005097</name>
</gene>
<dbReference type="EMBL" id="JALLPB020000462">
    <property type="protein sequence ID" value="KAL3808886.1"/>
    <property type="molecule type" value="Genomic_DNA"/>
</dbReference>
<evidence type="ECO:0000256" key="1">
    <source>
        <dbReference type="SAM" id="MobiDB-lite"/>
    </source>
</evidence>
<feature type="compositionally biased region" description="Polar residues" evidence="1">
    <location>
        <begin position="341"/>
        <end position="353"/>
    </location>
</feature>
<evidence type="ECO:0000313" key="3">
    <source>
        <dbReference type="Proteomes" id="UP001530377"/>
    </source>
</evidence>
<sequence length="983" mass="107647">MLRLLYATNPGSALGGRLSPDKIPPKKLKKSTEVEAESNQSSSKEREEPVLSHVYLERNQTGVSSLGLEGDILLNSGVTIHETKREGEFSSSESNVQSYEFDLTGEVEVPVGEVELTTTANLPKLVKVQTTEQSNVAPNTSRQMFATVVANNYYNAIQQLNASKRSSFLEASKRISATKRKKSLSEVTCRDKSKTSGCNDYATMANKNDGTKKKGMNAEKMTLEQLVAKALSVAITPEEIAHYSLAKDDVKHDESNEKNLLHNAIFYKDDELSVKTEIFPSPAFDINTVKTEIVTSPAVVLPVACPPVSSFNINMIQSTLSAASSITQQSGCDENTIINEAASSGEKNAGQKSNPDRYDYPPMAKNPSPICRPDEDYLVYPEPDNEFNMVDLPGNLMLDDLAMKSPGKGNSGSLERESNFSAVEIPGVIAPKSSDKIMEPVVEESIEEVLEAYLAKSTNSTASLGKLWEDTKISSKPPLIDPITRALMVVDVLSGIGAASGMGEKSTFPRSLSPSFFKNKKIETISEDEIKLSARSMSPSLFLSHKSDAKLPSKSSSDCSTATSSTSSASSGAGPRLILLPHTCADGDVNDEKSIITFPVKNPKVKSSFKPMVPSQKDTICQSKLSTEIVEVLAPIKNETSTVACQVALTEEKPAFHQPRVPGRDEVKDTYELPEVNTINISSIVRSQNKKEKLRKIMDYRKVAEVAHPTQNLNKCTSFENSKKIKEIVIRNTECSSFSKEMPKKGRKKNVKKGDRTLKGKWSAPVQRIDVYPNALEYDDADDDVSLPPELKTGKIKIWQEDASIESGVSNGKDTSGARKGRDTMMLADSYINCGEINRNDTDIFDGIHADNNTLTGNIVNDDDESAGDEMKSGGMFTCGIETQELKDEIIFEVKDLARDIEFGVRRGLRNLFGTCDITRDGGMEYLRANVDSTNDQLFGRGSMQTASESQKSKAQTIHTQSVASNKQKLYITKLKELSLKHV</sequence>
<organism evidence="2 3">
    <name type="scientific">Cyclostephanos tholiformis</name>
    <dbReference type="NCBI Taxonomy" id="382380"/>
    <lineage>
        <taxon>Eukaryota</taxon>
        <taxon>Sar</taxon>
        <taxon>Stramenopiles</taxon>
        <taxon>Ochrophyta</taxon>
        <taxon>Bacillariophyta</taxon>
        <taxon>Coscinodiscophyceae</taxon>
        <taxon>Thalassiosirophycidae</taxon>
        <taxon>Stephanodiscales</taxon>
        <taxon>Stephanodiscaceae</taxon>
        <taxon>Cyclostephanos</taxon>
    </lineage>
</organism>
<feature type="region of interest" description="Disordered" evidence="1">
    <location>
        <begin position="341"/>
        <end position="360"/>
    </location>
</feature>
<comment type="caution">
    <text evidence="2">The sequence shown here is derived from an EMBL/GenBank/DDBJ whole genome shotgun (WGS) entry which is preliminary data.</text>
</comment>
<proteinExistence type="predicted"/>